<accession>A0AA88X681</accession>
<dbReference type="Proteomes" id="UP001188597">
    <property type="component" value="Unassembled WGS sequence"/>
</dbReference>
<dbReference type="AlphaFoldDB" id="A0AA88X681"/>
<evidence type="ECO:0000313" key="3">
    <source>
        <dbReference type="Proteomes" id="UP001188597"/>
    </source>
</evidence>
<protein>
    <submittedName>
        <fullName evidence="2">Uncharacterized protein</fullName>
    </submittedName>
</protein>
<organism evidence="2 3">
    <name type="scientific">Escallonia herrerae</name>
    <dbReference type="NCBI Taxonomy" id="1293975"/>
    <lineage>
        <taxon>Eukaryota</taxon>
        <taxon>Viridiplantae</taxon>
        <taxon>Streptophyta</taxon>
        <taxon>Embryophyta</taxon>
        <taxon>Tracheophyta</taxon>
        <taxon>Spermatophyta</taxon>
        <taxon>Magnoliopsida</taxon>
        <taxon>eudicotyledons</taxon>
        <taxon>Gunneridae</taxon>
        <taxon>Pentapetalae</taxon>
        <taxon>asterids</taxon>
        <taxon>campanulids</taxon>
        <taxon>Escalloniales</taxon>
        <taxon>Escalloniaceae</taxon>
        <taxon>Escallonia</taxon>
    </lineage>
</organism>
<comment type="caution">
    <text evidence="2">The sequence shown here is derived from an EMBL/GenBank/DDBJ whole genome shotgun (WGS) entry which is preliminary data.</text>
</comment>
<evidence type="ECO:0000256" key="1">
    <source>
        <dbReference type="SAM" id="MobiDB-lite"/>
    </source>
</evidence>
<sequence length="189" mass="20055">MASRYGSLSRSLISTARASAVRSAPSLPRLRPPPVLGSRLNSRRLLTTANIGVHSVVAAAAQRGGCISPDFSHCRRGARLLRAVSGVRRDTKIPKLCPKVLKFRSGNPTTSCFSGKFTDTGYLNEVMIDAPKRPSPDTPLPPLFHPSLHHGRGSDETVAKASCLATVAAAELSARSGLDNAQRIATECS</sequence>
<dbReference type="EMBL" id="JAVXUP010000251">
    <property type="protein sequence ID" value="KAK3032885.1"/>
    <property type="molecule type" value="Genomic_DNA"/>
</dbReference>
<feature type="region of interest" description="Disordered" evidence="1">
    <location>
        <begin position="131"/>
        <end position="152"/>
    </location>
</feature>
<evidence type="ECO:0000313" key="2">
    <source>
        <dbReference type="EMBL" id="KAK3032885.1"/>
    </source>
</evidence>
<keyword evidence="3" id="KW-1185">Reference proteome</keyword>
<reference evidence="2" key="1">
    <citation type="submission" date="2022-12" db="EMBL/GenBank/DDBJ databases">
        <title>Draft genome assemblies for two species of Escallonia (Escalloniales).</title>
        <authorList>
            <person name="Chanderbali A."/>
            <person name="Dervinis C."/>
            <person name="Anghel I."/>
            <person name="Soltis D."/>
            <person name="Soltis P."/>
            <person name="Zapata F."/>
        </authorList>
    </citation>
    <scope>NUCLEOTIDE SEQUENCE</scope>
    <source>
        <strain evidence="2">UCBG64.0493</strain>
        <tissue evidence="2">Leaf</tissue>
    </source>
</reference>
<proteinExistence type="predicted"/>
<gene>
    <name evidence="2" type="ORF">RJ639_034933</name>
</gene>
<name>A0AA88X681_9ASTE</name>